<reference evidence="2" key="1">
    <citation type="submission" date="2022-07" db="EMBL/GenBank/DDBJ databases">
        <title>The genome of Lyophyllum shimeji provides insight into the initial evolution of ectomycorrhizal fungal genome.</title>
        <authorList>
            <person name="Kobayashi Y."/>
            <person name="Shibata T."/>
            <person name="Hirakawa H."/>
            <person name="Shigenobu S."/>
            <person name="Nishiyama T."/>
            <person name="Yamada A."/>
            <person name="Hasebe M."/>
            <person name="Kawaguchi M."/>
        </authorList>
    </citation>
    <scope>NUCLEOTIDE SEQUENCE</scope>
    <source>
        <strain evidence="2">AT787</strain>
    </source>
</reference>
<dbReference type="AlphaFoldDB" id="A0A9P3PGP7"/>
<organism evidence="2 3">
    <name type="scientific">Lyophyllum shimeji</name>
    <name type="common">Hon-shimeji</name>
    <name type="synonym">Tricholoma shimeji</name>
    <dbReference type="NCBI Taxonomy" id="47721"/>
    <lineage>
        <taxon>Eukaryota</taxon>
        <taxon>Fungi</taxon>
        <taxon>Dikarya</taxon>
        <taxon>Basidiomycota</taxon>
        <taxon>Agaricomycotina</taxon>
        <taxon>Agaricomycetes</taxon>
        <taxon>Agaricomycetidae</taxon>
        <taxon>Agaricales</taxon>
        <taxon>Tricholomatineae</taxon>
        <taxon>Lyophyllaceae</taxon>
        <taxon>Lyophyllum</taxon>
    </lineage>
</organism>
<feature type="compositionally biased region" description="Polar residues" evidence="1">
    <location>
        <begin position="224"/>
        <end position="238"/>
    </location>
</feature>
<feature type="compositionally biased region" description="Low complexity" evidence="1">
    <location>
        <begin position="260"/>
        <end position="277"/>
    </location>
</feature>
<feature type="region of interest" description="Disordered" evidence="1">
    <location>
        <begin position="1"/>
        <end position="363"/>
    </location>
</feature>
<name>A0A9P3PGP7_LYOSH</name>
<feature type="compositionally biased region" description="Pro residues" evidence="1">
    <location>
        <begin position="283"/>
        <end position="293"/>
    </location>
</feature>
<keyword evidence="3" id="KW-1185">Reference proteome</keyword>
<feature type="compositionally biased region" description="Basic and acidic residues" evidence="1">
    <location>
        <begin position="10"/>
        <end position="76"/>
    </location>
</feature>
<feature type="compositionally biased region" description="Basic residues" evidence="1">
    <location>
        <begin position="153"/>
        <end position="174"/>
    </location>
</feature>
<sequence>MTDSYVAPPYDRRREADFRRRDYGDRDRGSWDRARDRDYGQRYREHDSDYDRNRRAFERDRPHERDRPFDRHKEHYGPPARRGPSPRRDAQHRRSRSPPRRGPSPGPSYRRPRSRSPLLRSPPPHKRMKLGNHSIDARQEYGGASPPGPGRNFRGRSRSQSRRSRSRSPAHGKRGTTPQSRAVAKPEESKPLPPPAPTVESLTTLAPEISAPGRICSPTPPTQVGPTLHTGTQVESTAPSPPIEPPVDKHAETTKEVEPEGPQVVEEIKPCGRSRSPPRQPRHPGPPAPPTLPPSASRSPPRGPRNYSRGNVTPTGPASSLPPGPRGQRRTYPGPTAPPAPSISQDRPPAATEEKTPSVPELEIKVPMPYIPPRKLPPSLTLELDAEIARLQAHRAHLASEYAQLAAGKRRALHELEMSTIDLRAAELRRKVADIQYQKARNGVLGVDYVPTDTSIG</sequence>
<proteinExistence type="predicted"/>
<feature type="compositionally biased region" description="Basic and acidic residues" evidence="1">
    <location>
        <begin position="246"/>
        <end position="258"/>
    </location>
</feature>
<dbReference type="Proteomes" id="UP001063166">
    <property type="component" value="Unassembled WGS sequence"/>
</dbReference>
<evidence type="ECO:0000313" key="3">
    <source>
        <dbReference type="Proteomes" id="UP001063166"/>
    </source>
</evidence>
<dbReference type="EMBL" id="BRPK01000002">
    <property type="protein sequence ID" value="GLB35118.1"/>
    <property type="molecule type" value="Genomic_DNA"/>
</dbReference>
<evidence type="ECO:0000256" key="1">
    <source>
        <dbReference type="SAM" id="MobiDB-lite"/>
    </source>
</evidence>
<feature type="compositionally biased region" description="Polar residues" evidence="1">
    <location>
        <begin position="308"/>
        <end position="318"/>
    </location>
</feature>
<evidence type="ECO:0000313" key="2">
    <source>
        <dbReference type="EMBL" id="GLB35118.1"/>
    </source>
</evidence>
<feature type="compositionally biased region" description="Basic residues" evidence="1">
    <location>
        <begin position="90"/>
        <end position="99"/>
    </location>
</feature>
<protein>
    <submittedName>
        <fullName evidence="2">Uncharacterized protein</fullName>
    </submittedName>
</protein>
<comment type="caution">
    <text evidence="2">The sequence shown here is derived from an EMBL/GenBank/DDBJ whole genome shotgun (WGS) entry which is preliminary data.</text>
</comment>
<accession>A0A9P3PGP7</accession>
<dbReference type="OrthoDB" id="3269397at2759"/>
<gene>
    <name evidence="2" type="ORF">LshimejAT787_0206830</name>
</gene>